<dbReference type="OrthoDB" id="5906095at2"/>
<keyword evidence="1" id="KW-0812">Transmembrane</keyword>
<dbReference type="PROSITE" id="PS00409">
    <property type="entry name" value="PROKAR_NTER_METHYL"/>
    <property type="match status" value="1"/>
</dbReference>
<dbReference type="Pfam" id="PF07963">
    <property type="entry name" value="N_methyl"/>
    <property type="match status" value="1"/>
</dbReference>
<reference evidence="3" key="1">
    <citation type="submission" date="2015-08" db="EMBL/GenBank/DDBJ databases">
        <title>Vibrio galatheae sp. nov., a novel member of the Vibrionaceae family isolated from the Solomon Islands.</title>
        <authorList>
            <person name="Giubergia S."/>
            <person name="Machado H."/>
            <person name="Mateiu R.V."/>
            <person name="Gram L."/>
        </authorList>
    </citation>
    <scope>NUCLEOTIDE SEQUENCE [LARGE SCALE GENOMIC DNA]</scope>
    <source>
        <strain evidence="3">DSM 19134</strain>
    </source>
</reference>
<dbReference type="AlphaFoldDB" id="A0A0M0HZI0"/>
<keyword evidence="1" id="KW-1133">Transmembrane helix</keyword>
<keyword evidence="3" id="KW-1185">Reference proteome</keyword>
<evidence type="ECO:0000313" key="3">
    <source>
        <dbReference type="Proteomes" id="UP000037530"/>
    </source>
</evidence>
<feature type="transmembrane region" description="Helical" evidence="1">
    <location>
        <begin position="21"/>
        <end position="42"/>
    </location>
</feature>
<dbReference type="SUPFAM" id="SSF54523">
    <property type="entry name" value="Pili subunits"/>
    <property type="match status" value="1"/>
</dbReference>
<dbReference type="InterPro" id="IPR045584">
    <property type="entry name" value="Pilin-like"/>
</dbReference>
<dbReference type="Proteomes" id="UP000037530">
    <property type="component" value="Unassembled WGS sequence"/>
</dbReference>
<comment type="caution">
    <text evidence="2">The sequence shown here is derived from an EMBL/GenBank/DDBJ whole genome shotgun (WGS) entry which is preliminary data.</text>
</comment>
<accession>A0A0M0HZI0</accession>
<evidence type="ECO:0000256" key="1">
    <source>
        <dbReference type="SAM" id="Phobius"/>
    </source>
</evidence>
<sequence length="145" mass="15579">MEMIRKIRCKRMACNEKGMSLIEIMIAVVILGILAAIALPSYTAYVVEGHRSQALADMAKIQLKLEENYNAGYSATGIISGGVCIICDSDTDRYAMNLTTTSTGYTITATPQSTKGQNSDKCDGTSYTSLTLTQTGEGTPSACWK</sequence>
<dbReference type="InterPro" id="IPR012902">
    <property type="entry name" value="N_methyl_site"/>
</dbReference>
<dbReference type="PANTHER" id="PTHR30093">
    <property type="entry name" value="GENERAL SECRETION PATHWAY PROTEIN G"/>
    <property type="match status" value="1"/>
</dbReference>
<evidence type="ECO:0000313" key="2">
    <source>
        <dbReference type="EMBL" id="KOO07267.1"/>
    </source>
</evidence>
<keyword evidence="1" id="KW-0472">Membrane</keyword>
<proteinExistence type="predicted"/>
<dbReference type="RefSeq" id="WP_053409724.1">
    <property type="nucleotide sequence ID" value="NZ_DAIPHI010000142.1"/>
</dbReference>
<dbReference type="InterPro" id="IPR031982">
    <property type="entry name" value="PilE-like"/>
</dbReference>
<dbReference type="Gene3D" id="3.30.700.10">
    <property type="entry name" value="Glycoprotein, Type 4 Pilin"/>
    <property type="match status" value="1"/>
</dbReference>
<dbReference type="Pfam" id="PF16732">
    <property type="entry name" value="ComP_DUS"/>
    <property type="match status" value="1"/>
</dbReference>
<protein>
    <submittedName>
        <fullName evidence="2">Fimbrial protein</fullName>
    </submittedName>
</protein>
<dbReference type="PATRIC" id="fig|171383.3.peg.2711"/>
<dbReference type="NCBIfam" id="TIGR02532">
    <property type="entry name" value="IV_pilin_GFxxxE"/>
    <property type="match status" value="1"/>
</dbReference>
<dbReference type="EMBL" id="LHPI01000012">
    <property type="protein sequence ID" value="KOO07267.1"/>
    <property type="molecule type" value="Genomic_DNA"/>
</dbReference>
<dbReference type="PANTHER" id="PTHR30093:SF47">
    <property type="entry name" value="TYPE IV PILUS NON-CORE MINOR PILIN PILE"/>
    <property type="match status" value="1"/>
</dbReference>
<gene>
    <name evidence="2" type="ORF">AKJ31_13280</name>
</gene>
<dbReference type="STRING" id="171383.AKJ31_13280"/>
<dbReference type="GO" id="GO:0043683">
    <property type="term" value="P:type IV pilus assembly"/>
    <property type="evidence" value="ECO:0007669"/>
    <property type="project" value="InterPro"/>
</dbReference>
<name>A0A0M0HZI0_9VIBR</name>
<organism evidence="2 3">
    <name type="scientific">Vibrio hepatarius</name>
    <dbReference type="NCBI Taxonomy" id="171383"/>
    <lineage>
        <taxon>Bacteria</taxon>
        <taxon>Pseudomonadati</taxon>
        <taxon>Pseudomonadota</taxon>
        <taxon>Gammaproteobacteria</taxon>
        <taxon>Vibrionales</taxon>
        <taxon>Vibrionaceae</taxon>
        <taxon>Vibrio</taxon>
        <taxon>Vibrio oreintalis group</taxon>
    </lineage>
</organism>